<feature type="compositionally biased region" description="Basic and acidic residues" evidence="1">
    <location>
        <begin position="365"/>
        <end position="376"/>
    </location>
</feature>
<organism evidence="2 3">
    <name type="scientific">Puccinia graminis f. sp. tritici</name>
    <dbReference type="NCBI Taxonomy" id="56615"/>
    <lineage>
        <taxon>Eukaryota</taxon>
        <taxon>Fungi</taxon>
        <taxon>Dikarya</taxon>
        <taxon>Basidiomycota</taxon>
        <taxon>Pucciniomycotina</taxon>
        <taxon>Pucciniomycetes</taxon>
        <taxon>Pucciniales</taxon>
        <taxon>Pucciniaceae</taxon>
        <taxon>Puccinia</taxon>
    </lineage>
</organism>
<comment type="caution">
    <text evidence="2">The sequence shown here is derived from an EMBL/GenBank/DDBJ whole genome shotgun (WGS) entry which is preliminary data.</text>
</comment>
<evidence type="ECO:0000313" key="3">
    <source>
        <dbReference type="Proteomes" id="UP000325313"/>
    </source>
</evidence>
<feature type="region of interest" description="Disordered" evidence="1">
    <location>
        <begin position="1"/>
        <end position="167"/>
    </location>
</feature>
<dbReference type="PANTHER" id="PTHR40903">
    <property type="entry name" value="GLYCINE-RICH CELL WALL STRUCTURAL PROTEIN 1-LIKE"/>
    <property type="match status" value="1"/>
</dbReference>
<feature type="compositionally biased region" description="Polar residues" evidence="1">
    <location>
        <begin position="876"/>
        <end position="902"/>
    </location>
</feature>
<feature type="compositionally biased region" description="Basic and acidic residues" evidence="1">
    <location>
        <begin position="803"/>
        <end position="814"/>
    </location>
</feature>
<proteinExistence type="predicted"/>
<protein>
    <submittedName>
        <fullName evidence="2">Uncharacterized protein</fullName>
    </submittedName>
</protein>
<feature type="compositionally biased region" description="Basic and acidic residues" evidence="1">
    <location>
        <begin position="839"/>
        <end position="867"/>
    </location>
</feature>
<feature type="compositionally biased region" description="Gly residues" evidence="1">
    <location>
        <begin position="506"/>
        <end position="523"/>
    </location>
</feature>
<name>A0A5B0P7M0_PUCGR</name>
<reference evidence="2 3" key="1">
    <citation type="submission" date="2019-05" db="EMBL/GenBank/DDBJ databases">
        <title>Emergence of the Ug99 lineage of the wheat stem rust pathogen through somatic hybridization.</title>
        <authorList>
            <person name="Li F."/>
            <person name="Upadhyaya N.M."/>
            <person name="Sperschneider J."/>
            <person name="Matny O."/>
            <person name="Nguyen-Phuc H."/>
            <person name="Mago R."/>
            <person name="Raley C."/>
            <person name="Miller M.E."/>
            <person name="Silverstein K.A.T."/>
            <person name="Henningsen E."/>
            <person name="Hirsch C.D."/>
            <person name="Visser B."/>
            <person name="Pretorius Z.A."/>
            <person name="Steffenson B.J."/>
            <person name="Schwessinger B."/>
            <person name="Dodds P.N."/>
            <person name="Figueroa M."/>
        </authorList>
    </citation>
    <scope>NUCLEOTIDE SEQUENCE [LARGE SCALE GENOMIC DNA]</scope>
    <source>
        <strain evidence="2 3">Ug99</strain>
    </source>
</reference>
<evidence type="ECO:0000313" key="2">
    <source>
        <dbReference type="EMBL" id="KAA1097063.1"/>
    </source>
</evidence>
<dbReference type="EMBL" id="VDEP01000356">
    <property type="protein sequence ID" value="KAA1097063.1"/>
    <property type="molecule type" value="Genomic_DNA"/>
</dbReference>
<feature type="region of interest" description="Disordered" evidence="1">
    <location>
        <begin position="641"/>
        <end position="916"/>
    </location>
</feature>
<feature type="compositionally biased region" description="Polar residues" evidence="1">
    <location>
        <begin position="447"/>
        <end position="457"/>
    </location>
</feature>
<feature type="compositionally biased region" description="Polar residues" evidence="1">
    <location>
        <begin position="33"/>
        <end position="42"/>
    </location>
</feature>
<dbReference type="Proteomes" id="UP000325313">
    <property type="component" value="Unassembled WGS sequence"/>
</dbReference>
<dbReference type="PANTHER" id="PTHR40903:SF1">
    <property type="entry name" value="HYPHALLY REGULATED CELL WALL PROTEIN 3"/>
    <property type="match status" value="1"/>
</dbReference>
<gene>
    <name evidence="2" type="ORF">PGTUg99_004503</name>
</gene>
<feature type="compositionally biased region" description="Polar residues" evidence="1">
    <location>
        <begin position="93"/>
        <end position="116"/>
    </location>
</feature>
<feature type="compositionally biased region" description="Polar residues" evidence="1">
    <location>
        <begin position="762"/>
        <end position="776"/>
    </location>
</feature>
<feature type="compositionally biased region" description="Gly residues" evidence="1">
    <location>
        <begin position="547"/>
        <end position="582"/>
    </location>
</feature>
<sequence>MEAELDVELSPPSPFLNGWQSVNPQDYPYFLPTRQQQQTGDGQNKDGDQSSTVGRPQKIRLQVKNPPQELPKAPIPASKPKDSRLVLEDLPTSEAQKPSLNQPENTTEATHPPQNRRNLEQDTKSNPPPIFIPKKILKSGKPVRKENTSAAKGEANTPLFKPASQPTSMDIDQGNDLEDPFANWGSPQVAQETETFNGENTNAPRVESDEEGKLGPKIQEETRLEELVKPLKLDRNLLEIIIRTVIVKVKLLDSRKNHQDTVKILESFKLYTIGLHPKHSTLYEKKLSEAVGKVRIIQSEFDKVTETIEEELKSSIEDSVTKHCEVLNSLTINPDGLFTDNWKPKQVHYVEATSSSNHCDNGAFSDHRDSQIDSFHDINPISVKPTKAAEKDDPWGDSWGEETVAQTSNSVTDPAPATNPSECPWGADEPTAPASNPSECPWGADEPTNSKTASNPKENSDDPFGWNGMGAGSNKPSPGDTGGANSNADQGGWGVSGSDSRAQDQGGFGRRGGRGGPTPGFGTPGSDSRSQDQGWGGRRGRGRGRGDFGGGGSGAAGFGGGFGGGGSTSGFGGGFGGGGSTSGFGGGFGGGGSTSGFGGGFGGGGSTSGFGGGGSTSGFGGGDSAGGFGGGFGGGDSAGGFGGRGRGFGEDRGFRGRGRRFNGDGGFRGRGRGRGDFGAPGFNGGGTDSTGGWQSAKPVPPNRPAVNYDSIAPEVPESLNGWGGANGFGKGRGDGDGGFGGQGLGGTDDSMGGWQSPKPASPGQQAVNDNAVASNTDKLDDWGALDVSTSVTDSAPVNVPDANSKDDQENKQDDSACISKPADEPENLNSGKTFNDWDEAPKLDEKTPVLDYEGKMAIDPPVEEHTQAEPAPEVAQETSGLTEESTQAESVTQVTQETSGTENPEKPAGDDEWASW</sequence>
<feature type="region of interest" description="Disordered" evidence="1">
    <location>
        <begin position="356"/>
        <end position="582"/>
    </location>
</feature>
<feature type="compositionally biased region" description="Gly residues" evidence="1">
    <location>
        <begin position="676"/>
        <end position="689"/>
    </location>
</feature>
<feature type="compositionally biased region" description="Gly residues" evidence="1">
    <location>
        <begin position="721"/>
        <end position="746"/>
    </location>
</feature>
<dbReference type="AlphaFoldDB" id="A0A5B0P7M0"/>
<accession>A0A5B0P7M0</accession>
<evidence type="ECO:0000256" key="1">
    <source>
        <dbReference type="SAM" id="MobiDB-lite"/>
    </source>
</evidence>